<evidence type="ECO:0000256" key="6">
    <source>
        <dbReference type="ARBA" id="ARBA00023136"/>
    </source>
</evidence>
<dbReference type="Pfam" id="PF00009">
    <property type="entry name" value="GTP_EFTU"/>
    <property type="match status" value="2"/>
</dbReference>
<dbReference type="PANTHER" id="PTHR43512">
    <property type="entry name" value="TRANSLATION FACTOR GUF1-RELATED"/>
    <property type="match status" value="1"/>
</dbReference>
<dbReference type="PANTHER" id="PTHR43512:SF4">
    <property type="entry name" value="TRANSLATION FACTOR GUF1 HOMOLOG, CHLOROPLASTIC"/>
    <property type="match status" value="1"/>
</dbReference>
<dbReference type="GO" id="GO:0006412">
    <property type="term" value="P:translation"/>
    <property type="evidence" value="ECO:0007669"/>
    <property type="project" value="UniProtKB-KW"/>
</dbReference>
<dbReference type="InterPro" id="IPR041095">
    <property type="entry name" value="EFG_II"/>
</dbReference>
<dbReference type="InterPro" id="IPR038363">
    <property type="entry name" value="LepA_C_sf"/>
</dbReference>
<dbReference type="Gene3D" id="3.30.70.2570">
    <property type="entry name" value="Elongation factor 4, C-terminal domain"/>
    <property type="match status" value="1"/>
</dbReference>
<evidence type="ECO:0000259" key="7">
    <source>
        <dbReference type="PROSITE" id="PS51722"/>
    </source>
</evidence>
<evidence type="ECO:0000256" key="2">
    <source>
        <dbReference type="ARBA" id="ARBA00022741"/>
    </source>
</evidence>
<dbReference type="PROSITE" id="PS51722">
    <property type="entry name" value="G_TR_2"/>
    <property type="match status" value="1"/>
</dbReference>
<evidence type="ECO:0000256" key="4">
    <source>
        <dbReference type="ARBA" id="ARBA00022917"/>
    </source>
</evidence>
<dbReference type="GO" id="GO:0045727">
    <property type="term" value="P:positive regulation of translation"/>
    <property type="evidence" value="ECO:0007669"/>
    <property type="project" value="TreeGrafter"/>
</dbReference>
<dbReference type="Gene3D" id="3.30.70.870">
    <property type="entry name" value="Elongation Factor G (Translational Gtpase), domain 3"/>
    <property type="match status" value="1"/>
</dbReference>
<organism evidence="8 9">
    <name type="scientific">Candidatus Harrisonbacteria bacterium RIFCSPLOWO2_01_FULL_44_18</name>
    <dbReference type="NCBI Taxonomy" id="1798407"/>
    <lineage>
        <taxon>Bacteria</taxon>
        <taxon>Candidatus Harrisoniibacteriota</taxon>
    </lineage>
</organism>
<dbReference type="NCBIfam" id="TIGR04256">
    <property type="entry name" value="GxxExxY"/>
    <property type="match status" value="1"/>
</dbReference>
<dbReference type="Gene3D" id="2.40.30.10">
    <property type="entry name" value="Translation factors"/>
    <property type="match status" value="1"/>
</dbReference>
<keyword evidence="3" id="KW-0378">Hydrolase</keyword>
<keyword evidence="6" id="KW-0472">Membrane</keyword>
<evidence type="ECO:0000313" key="8">
    <source>
        <dbReference type="EMBL" id="OGY65535.1"/>
    </source>
</evidence>
<dbReference type="InterPro" id="IPR027417">
    <property type="entry name" value="P-loop_NTPase"/>
</dbReference>
<dbReference type="GO" id="GO:0005525">
    <property type="term" value="F:GTP binding"/>
    <property type="evidence" value="ECO:0007669"/>
    <property type="project" value="UniProtKB-KW"/>
</dbReference>
<dbReference type="Gene3D" id="3.40.50.300">
    <property type="entry name" value="P-loop containing nucleotide triphosphate hydrolases"/>
    <property type="match status" value="2"/>
</dbReference>
<dbReference type="EMBL" id="MHJJ01000008">
    <property type="protein sequence ID" value="OGY65535.1"/>
    <property type="molecule type" value="Genomic_DNA"/>
</dbReference>
<name>A0A1G1ZLZ4_9BACT</name>
<keyword evidence="2" id="KW-0547">Nucleotide-binding</keyword>
<keyword evidence="4" id="KW-0648">Protein biosynthesis</keyword>
<proteinExistence type="inferred from homology"/>
<dbReference type="SUPFAM" id="SSF52540">
    <property type="entry name" value="P-loop containing nucleoside triphosphate hydrolases"/>
    <property type="match status" value="1"/>
</dbReference>
<evidence type="ECO:0000256" key="3">
    <source>
        <dbReference type="ARBA" id="ARBA00022801"/>
    </source>
</evidence>
<accession>A0A1G1ZLZ4</accession>
<dbReference type="SUPFAM" id="SSF50447">
    <property type="entry name" value="Translation proteins"/>
    <property type="match status" value="1"/>
</dbReference>
<evidence type="ECO:0000313" key="9">
    <source>
        <dbReference type="Proteomes" id="UP000177942"/>
    </source>
</evidence>
<dbReference type="InterPro" id="IPR031157">
    <property type="entry name" value="G_TR_CS"/>
</dbReference>
<evidence type="ECO:0000256" key="1">
    <source>
        <dbReference type="ARBA" id="ARBA00005454"/>
    </source>
</evidence>
<dbReference type="InterPro" id="IPR013842">
    <property type="entry name" value="LepA_CTD"/>
</dbReference>
<dbReference type="AlphaFoldDB" id="A0A1G1ZLZ4"/>
<dbReference type="Proteomes" id="UP000177942">
    <property type="component" value="Unassembled WGS sequence"/>
</dbReference>
<dbReference type="Pfam" id="PF06421">
    <property type="entry name" value="LepA_C"/>
    <property type="match status" value="1"/>
</dbReference>
<dbReference type="Pfam" id="PF13366">
    <property type="entry name" value="PDDEXK_3"/>
    <property type="match status" value="1"/>
</dbReference>
<comment type="similarity">
    <text evidence="1">Belongs to the TRAFAC class translation factor GTPase superfamily. Classic translation factor GTPase family. LepA subfamily.</text>
</comment>
<comment type="caution">
    <text evidence="8">The sequence shown here is derived from an EMBL/GenBank/DDBJ whole genome shotgun (WGS) entry which is preliminary data.</text>
</comment>
<evidence type="ECO:0000256" key="5">
    <source>
        <dbReference type="ARBA" id="ARBA00023134"/>
    </source>
</evidence>
<dbReference type="Pfam" id="PF14492">
    <property type="entry name" value="EFG_III"/>
    <property type="match status" value="1"/>
</dbReference>
<sequence length="745" mass="83533">MDNIRNFVIIAHIDHGKSTLADRLLEITGTIEKRLMKPQYLDQLELERERGITIKMAPVRMIYHPDRGQCGQEADNAEKIESKLLYEELTYKIRGVFFAVRKAVGLGHKENIYQNILEQEFKKSDLSFEKEKIIDIFHEDKKVGVYRPDFIIENKVIVEIKSLPFIGKKEKIQLQTYLKGSDYKIGLLVNFGGKDVEIERFIFDKARNGKSPRSPLESAKSASSECILNLIDTPGHSDFSYEVSRALAAVEGAVLLVDATQGIQAQTLANFENAKRAGLKIIGAVNKIDIAQSEQIRDAVLDLAELLGVGIDEILKVSGRSGEGVPELLETIVKKVSSPRESEAGINRALIFDSLYDEHKGIMAFVRVFDGEFQTNGDIELMATKTRVKAKEIGYFIPQLKPSIGLKTGEIGYIATGIKDPNKLKIGDTICGPRMCVALSGYVEPQPVVFVSFYPAESDQYDKFKQALGKLRLTDSSLTFEPDASEVLGRGFKGGFLGRLHFEIAAERLAREFQIETVHSFPSVAYKVDGEIITNPKDFPNDYGVAEEPITKIEIVAPPQFLGAILQLKEIFRFSELETKTLSNKIMVTTKLPLADLIRDLDDKLKSVSQGFASFHYEIIGYEKAEVDKLEVLVAGHLVPGLTRILPKKDIEREARFTVEKLKELLPKQLFVQPVQAVAGGRIIARETIPAFKKLLGNFGKTGGDRTRKMKLWKKQRRGKEKLKEMAVQSKIKIPSSIFKELLKK</sequence>
<dbReference type="PRINTS" id="PR00315">
    <property type="entry name" value="ELONGATNFCT"/>
</dbReference>
<dbReference type="SUPFAM" id="SSF54980">
    <property type="entry name" value="EF-G C-terminal domain-like"/>
    <property type="match status" value="2"/>
</dbReference>
<dbReference type="PROSITE" id="PS00301">
    <property type="entry name" value="G_TR_1"/>
    <property type="match status" value="1"/>
</dbReference>
<dbReference type="InterPro" id="IPR035647">
    <property type="entry name" value="EFG_III/V"/>
</dbReference>
<dbReference type="InterPro" id="IPR000640">
    <property type="entry name" value="EFG_V-like"/>
</dbReference>
<keyword evidence="5" id="KW-0342">GTP-binding</keyword>
<dbReference type="GO" id="GO:0043022">
    <property type="term" value="F:ribosome binding"/>
    <property type="evidence" value="ECO:0007669"/>
    <property type="project" value="TreeGrafter"/>
</dbReference>
<dbReference type="InterPro" id="IPR006297">
    <property type="entry name" value="EF-4"/>
</dbReference>
<feature type="domain" description="Tr-type G" evidence="7">
    <location>
        <begin position="2"/>
        <end position="340"/>
    </location>
</feature>
<gene>
    <name evidence="8" type="ORF">A3A16_01575</name>
</gene>
<dbReference type="GO" id="GO:0003924">
    <property type="term" value="F:GTPase activity"/>
    <property type="evidence" value="ECO:0007669"/>
    <property type="project" value="InterPro"/>
</dbReference>
<dbReference type="Gene3D" id="3.30.70.240">
    <property type="match status" value="1"/>
</dbReference>
<dbReference type="Pfam" id="PF00679">
    <property type="entry name" value="EFG_C"/>
    <property type="match status" value="1"/>
</dbReference>
<dbReference type="InterPro" id="IPR009000">
    <property type="entry name" value="Transl_B-barrel_sf"/>
</dbReference>
<reference evidence="8 9" key="1">
    <citation type="journal article" date="2016" name="Nat. Commun.">
        <title>Thousands of microbial genomes shed light on interconnected biogeochemical processes in an aquifer system.</title>
        <authorList>
            <person name="Anantharaman K."/>
            <person name="Brown C.T."/>
            <person name="Hug L.A."/>
            <person name="Sharon I."/>
            <person name="Castelle C.J."/>
            <person name="Probst A.J."/>
            <person name="Thomas B.C."/>
            <person name="Singh A."/>
            <person name="Wilkins M.J."/>
            <person name="Karaoz U."/>
            <person name="Brodie E.L."/>
            <person name="Williams K.H."/>
            <person name="Hubbard S.S."/>
            <person name="Banfield J.F."/>
        </authorList>
    </citation>
    <scope>NUCLEOTIDE SEQUENCE [LARGE SCALE GENOMIC DNA]</scope>
</reference>
<protein>
    <recommendedName>
        <fullName evidence="7">Tr-type G domain-containing protein</fullName>
    </recommendedName>
</protein>
<dbReference type="InterPro" id="IPR026350">
    <property type="entry name" value="GxxExxY"/>
</dbReference>
<dbReference type="STRING" id="1798407.A3A16_01575"/>
<dbReference type="InterPro" id="IPR000795">
    <property type="entry name" value="T_Tr_GTP-bd_dom"/>
</dbReference>